<dbReference type="AlphaFoldDB" id="D3B7M3"/>
<proteinExistence type="inferred from homology"/>
<dbReference type="InterPro" id="IPR003782">
    <property type="entry name" value="SCO1/SenC"/>
</dbReference>
<evidence type="ECO:0000256" key="6">
    <source>
        <dbReference type="SAM" id="Phobius"/>
    </source>
</evidence>
<dbReference type="FunFam" id="3.40.30.10:FF:000013">
    <property type="entry name" value="Blast:Protein SCO1 homolog, mitochondrial"/>
    <property type="match status" value="1"/>
</dbReference>
<feature type="compositionally biased region" description="Low complexity" evidence="5">
    <location>
        <begin position="71"/>
        <end position="96"/>
    </location>
</feature>
<dbReference type="EMBL" id="ADBJ01000018">
    <property type="protein sequence ID" value="EFA82766.1"/>
    <property type="molecule type" value="Genomic_DNA"/>
</dbReference>
<evidence type="ECO:0000259" key="7">
    <source>
        <dbReference type="PROSITE" id="PS51352"/>
    </source>
</evidence>
<dbReference type="FunCoup" id="D3B7M3">
    <property type="interactions" value="452"/>
</dbReference>
<dbReference type="GO" id="GO:0046872">
    <property type="term" value="F:metal ion binding"/>
    <property type="evidence" value="ECO:0007669"/>
    <property type="project" value="UniProtKB-KW"/>
</dbReference>
<dbReference type="InterPro" id="IPR036249">
    <property type="entry name" value="Thioredoxin-like_sf"/>
</dbReference>
<dbReference type="PANTHER" id="PTHR12151">
    <property type="entry name" value="ELECTRON TRANSPORT PROTIN SCO1/SENC FAMILY MEMBER"/>
    <property type="match status" value="1"/>
</dbReference>
<organism evidence="8 9">
    <name type="scientific">Heterostelium pallidum (strain ATCC 26659 / Pp 5 / PN500)</name>
    <name type="common">Cellular slime mold</name>
    <name type="synonym">Polysphondylium pallidum</name>
    <dbReference type="NCBI Taxonomy" id="670386"/>
    <lineage>
        <taxon>Eukaryota</taxon>
        <taxon>Amoebozoa</taxon>
        <taxon>Evosea</taxon>
        <taxon>Eumycetozoa</taxon>
        <taxon>Dictyostelia</taxon>
        <taxon>Acytosteliales</taxon>
        <taxon>Acytosteliaceae</taxon>
        <taxon>Heterostelium</taxon>
    </lineage>
</organism>
<dbReference type="Pfam" id="PF02630">
    <property type="entry name" value="SCO1-SenC"/>
    <property type="match status" value="1"/>
</dbReference>
<name>D3B7M3_HETP5</name>
<dbReference type="PROSITE" id="PS51352">
    <property type="entry name" value="THIOREDOXIN_2"/>
    <property type="match status" value="1"/>
</dbReference>
<dbReference type="GeneID" id="31359948"/>
<comment type="caution">
    <text evidence="8">The sequence shown here is derived from an EMBL/GenBank/DDBJ whole genome shotgun (WGS) entry which is preliminary data.</text>
</comment>
<feature type="domain" description="Thioredoxin" evidence="7">
    <location>
        <begin position="149"/>
        <end position="312"/>
    </location>
</feature>
<dbReference type="CDD" id="cd02968">
    <property type="entry name" value="SCO"/>
    <property type="match status" value="1"/>
</dbReference>
<evidence type="ECO:0000256" key="5">
    <source>
        <dbReference type="SAM" id="MobiDB-lite"/>
    </source>
</evidence>
<evidence type="ECO:0000256" key="2">
    <source>
        <dbReference type="ARBA" id="ARBA00023008"/>
    </source>
</evidence>
<dbReference type="PANTHER" id="PTHR12151:SF5">
    <property type="entry name" value="AT19154P"/>
    <property type="match status" value="1"/>
</dbReference>
<comment type="similarity">
    <text evidence="1">Belongs to the SCO1/2 family.</text>
</comment>
<keyword evidence="3" id="KW-0479">Metal-binding</keyword>
<evidence type="ECO:0000313" key="9">
    <source>
        <dbReference type="Proteomes" id="UP000001396"/>
    </source>
</evidence>
<protein>
    <recommendedName>
        <fullName evidence="7">Thioredoxin domain-containing protein</fullName>
    </recommendedName>
</protein>
<keyword evidence="6" id="KW-0812">Transmembrane</keyword>
<gene>
    <name evidence="8" type="ORF">PPL_04461</name>
</gene>
<feature type="binding site" evidence="3">
    <location>
        <position position="187"/>
    </location>
    <ligand>
        <name>Cu cation</name>
        <dbReference type="ChEBI" id="CHEBI:23378"/>
    </ligand>
</feature>
<evidence type="ECO:0000256" key="4">
    <source>
        <dbReference type="PIRSR" id="PIRSR603782-2"/>
    </source>
</evidence>
<evidence type="ECO:0000313" key="8">
    <source>
        <dbReference type="EMBL" id="EFA82766.1"/>
    </source>
</evidence>
<evidence type="ECO:0000256" key="3">
    <source>
        <dbReference type="PIRSR" id="PIRSR603782-1"/>
    </source>
</evidence>
<keyword evidence="9" id="KW-1185">Reference proteome</keyword>
<dbReference type="OMA" id="FITIDPW"/>
<dbReference type="Proteomes" id="UP000001396">
    <property type="component" value="Unassembled WGS sequence"/>
</dbReference>
<feature type="region of interest" description="Disordered" evidence="5">
    <location>
        <begin position="63"/>
        <end position="108"/>
    </location>
</feature>
<dbReference type="RefSeq" id="XP_020434883.1">
    <property type="nucleotide sequence ID" value="XM_020575363.1"/>
</dbReference>
<feature type="compositionally biased region" description="Basic and acidic residues" evidence="5">
    <location>
        <begin position="97"/>
        <end position="107"/>
    </location>
</feature>
<feature type="transmembrane region" description="Helical" evidence="6">
    <location>
        <begin position="113"/>
        <end position="132"/>
    </location>
</feature>
<keyword evidence="2 3" id="KW-0186">Copper</keyword>
<dbReference type="InParanoid" id="D3B7M3"/>
<feature type="disulfide bond" description="Redox-active" evidence="4">
    <location>
        <begin position="187"/>
        <end position="191"/>
    </location>
</feature>
<dbReference type="Gene3D" id="3.40.30.10">
    <property type="entry name" value="Glutaredoxin"/>
    <property type="match status" value="1"/>
</dbReference>
<reference evidence="8 9" key="1">
    <citation type="journal article" date="2011" name="Genome Res.">
        <title>Phylogeny-wide analysis of social amoeba genomes highlights ancient origins for complex intercellular communication.</title>
        <authorList>
            <person name="Heidel A.J."/>
            <person name="Lawal H.M."/>
            <person name="Felder M."/>
            <person name="Schilde C."/>
            <person name="Helps N.R."/>
            <person name="Tunggal B."/>
            <person name="Rivero F."/>
            <person name="John U."/>
            <person name="Schleicher M."/>
            <person name="Eichinger L."/>
            <person name="Platzer M."/>
            <person name="Noegel A.A."/>
            <person name="Schaap P."/>
            <person name="Gloeckner G."/>
        </authorList>
    </citation>
    <scope>NUCLEOTIDE SEQUENCE [LARGE SCALE GENOMIC DNA]</scope>
    <source>
        <strain evidence="9">ATCC 26659 / Pp 5 / PN500</strain>
    </source>
</reference>
<keyword evidence="4" id="KW-1015">Disulfide bond</keyword>
<feature type="binding site" evidence="3">
    <location>
        <position position="276"/>
    </location>
    <ligand>
        <name>Cu cation</name>
        <dbReference type="ChEBI" id="CHEBI:23378"/>
    </ligand>
</feature>
<evidence type="ECO:0000256" key="1">
    <source>
        <dbReference type="ARBA" id="ARBA00010996"/>
    </source>
</evidence>
<dbReference type="GO" id="GO:0005739">
    <property type="term" value="C:mitochondrion"/>
    <property type="evidence" value="ECO:0007669"/>
    <property type="project" value="GOC"/>
</dbReference>
<dbReference type="GO" id="GO:0033617">
    <property type="term" value="P:mitochondrial respiratory chain complex IV assembly"/>
    <property type="evidence" value="ECO:0007669"/>
    <property type="project" value="TreeGrafter"/>
</dbReference>
<sequence>MNKLAKLVNRPTLHSINSIITNTGRTHTQHSLLNRSSSLYYRSIATPSSSYTLSSHSLFKRSYSSSVTEPQQQNESNKQSNESNKNNSNENNNNNNVDKETKKNEHHSQKRQITFASLMVALFFGGAGWLYYDHLMVQKREKIKQIETYGSSSIGGPFSLVDENGKPISDLDFRGKYILLYFGFTYCPDACPAELDKMTVVLNNLEKYKLLDSIVPVFITIDPWRDTVEQINTYIKEFHPKFRGLTGTPEQITKLAKSYRVFISKAGKGDSYLVDHTIIEYLIGPDGKFIEFYGSNLTADQVTMKVVERMANKGLGGANTGEITKEKSMVDKILNIFSSSSNK</sequence>
<keyword evidence="6" id="KW-1133">Transmembrane helix</keyword>
<keyword evidence="6" id="KW-0472">Membrane</keyword>
<dbReference type="SUPFAM" id="SSF52833">
    <property type="entry name" value="Thioredoxin-like"/>
    <property type="match status" value="1"/>
</dbReference>
<dbReference type="STRING" id="670386.D3B7M3"/>
<accession>D3B7M3</accession>
<dbReference type="InterPro" id="IPR013766">
    <property type="entry name" value="Thioredoxin_domain"/>
</dbReference>
<feature type="binding site" evidence="3">
    <location>
        <position position="191"/>
    </location>
    <ligand>
        <name>Cu cation</name>
        <dbReference type="ChEBI" id="CHEBI:23378"/>
    </ligand>
</feature>